<organism evidence="1 2">
    <name type="scientific">Plantactinospora alkalitolerans</name>
    <dbReference type="NCBI Taxonomy" id="2789879"/>
    <lineage>
        <taxon>Bacteria</taxon>
        <taxon>Bacillati</taxon>
        <taxon>Actinomycetota</taxon>
        <taxon>Actinomycetes</taxon>
        <taxon>Micromonosporales</taxon>
        <taxon>Micromonosporaceae</taxon>
        <taxon>Plantactinospora</taxon>
    </lineage>
</organism>
<accession>A0ABS0HAP2</accession>
<name>A0ABS0HAP2_9ACTN</name>
<evidence type="ECO:0000313" key="2">
    <source>
        <dbReference type="Proteomes" id="UP000638560"/>
    </source>
</evidence>
<dbReference type="Proteomes" id="UP000638560">
    <property type="component" value="Unassembled WGS sequence"/>
</dbReference>
<protein>
    <submittedName>
        <fullName evidence="1">Uncharacterized protein</fullName>
    </submittedName>
</protein>
<dbReference type="EMBL" id="JADPUN010000437">
    <property type="protein sequence ID" value="MBF9135528.1"/>
    <property type="molecule type" value="Genomic_DNA"/>
</dbReference>
<comment type="caution">
    <text evidence="1">The sequence shown here is derived from an EMBL/GenBank/DDBJ whole genome shotgun (WGS) entry which is preliminary data.</text>
</comment>
<sequence length="93" mass="10113">MIFTLSVCGSLKTLAFLRRLGVAVPRWLENALVHAPDPLTESLGQCQANARELTGFCRGIGIPLGFNVESVSIRKEEIDASVTLAADISRMLR</sequence>
<reference evidence="1 2" key="1">
    <citation type="submission" date="2020-11" db="EMBL/GenBank/DDBJ databases">
        <title>A novel isolate from a Black sea contaminated sediment with potential to produce alkanes: Plantactinospora alkalitolerans sp. nov.</title>
        <authorList>
            <person name="Carro L."/>
            <person name="Veyisoglu A."/>
            <person name="Guven K."/>
            <person name="Schumann P."/>
            <person name="Klenk H.-P."/>
            <person name="Sahin N."/>
        </authorList>
    </citation>
    <scope>NUCLEOTIDE SEQUENCE [LARGE SCALE GENOMIC DNA]</scope>
    <source>
        <strain evidence="1 2">S1510</strain>
    </source>
</reference>
<gene>
    <name evidence="1" type="ORF">I0C86_42535</name>
</gene>
<evidence type="ECO:0000313" key="1">
    <source>
        <dbReference type="EMBL" id="MBF9135528.1"/>
    </source>
</evidence>
<keyword evidence="2" id="KW-1185">Reference proteome</keyword>
<proteinExistence type="predicted"/>
<dbReference type="Gene3D" id="3.20.20.220">
    <property type="match status" value="1"/>
</dbReference>
<dbReference type="RefSeq" id="WP_196206982.1">
    <property type="nucleotide sequence ID" value="NZ_JADPUN010000437.1"/>
</dbReference>